<dbReference type="Proteomes" id="UP001292571">
    <property type="component" value="Unassembled WGS sequence"/>
</dbReference>
<accession>A0ABU5P7Y9</accession>
<dbReference type="RefSeq" id="WP_322948887.1">
    <property type="nucleotide sequence ID" value="NZ_JAYEET010000024.1"/>
</dbReference>
<organism evidence="2 3">
    <name type="scientific">Pseudomonas spirodelae</name>
    <dbReference type="NCBI Taxonomy" id="3101751"/>
    <lineage>
        <taxon>Bacteria</taxon>
        <taxon>Pseudomonadati</taxon>
        <taxon>Pseudomonadota</taxon>
        <taxon>Gammaproteobacteria</taxon>
        <taxon>Pseudomonadales</taxon>
        <taxon>Pseudomonadaceae</taxon>
        <taxon>Pseudomonas</taxon>
    </lineage>
</organism>
<dbReference type="Gene3D" id="1.10.10.60">
    <property type="entry name" value="Homeodomain-like"/>
    <property type="match status" value="1"/>
</dbReference>
<dbReference type="InterPro" id="IPR009057">
    <property type="entry name" value="Homeodomain-like_sf"/>
</dbReference>
<evidence type="ECO:0000313" key="3">
    <source>
        <dbReference type="Proteomes" id="UP001292571"/>
    </source>
</evidence>
<name>A0ABU5P7Y9_9PSED</name>
<feature type="domain" description="Mor transcription activator" evidence="1">
    <location>
        <begin position="8"/>
        <end position="113"/>
    </location>
</feature>
<dbReference type="SUPFAM" id="SSF46689">
    <property type="entry name" value="Homeodomain-like"/>
    <property type="match status" value="1"/>
</dbReference>
<reference evidence="2 3" key="1">
    <citation type="submission" date="2023-12" db="EMBL/GenBank/DDBJ databases">
        <title>Pseudomonas sp. T5W1.</title>
        <authorList>
            <person name="Maltman C."/>
        </authorList>
    </citation>
    <scope>NUCLEOTIDE SEQUENCE [LARGE SCALE GENOMIC DNA]</scope>
    <source>
        <strain evidence="2 3">T5W1</strain>
    </source>
</reference>
<dbReference type="PANTHER" id="PTHR37812">
    <property type="entry name" value="MU-LIKE PROPHAGE FLUMU PROTEIN C"/>
    <property type="match status" value="1"/>
</dbReference>
<dbReference type="InterPro" id="IPR052411">
    <property type="entry name" value="c-mor_Regulatory_Protein"/>
</dbReference>
<protein>
    <submittedName>
        <fullName evidence="2">Mor transcription activator family protein</fullName>
    </submittedName>
</protein>
<evidence type="ECO:0000313" key="2">
    <source>
        <dbReference type="EMBL" id="MEA1605776.1"/>
    </source>
</evidence>
<dbReference type="EMBL" id="JAYEET010000024">
    <property type="protein sequence ID" value="MEA1605776.1"/>
    <property type="molecule type" value="Genomic_DNA"/>
</dbReference>
<keyword evidence="3" id="KW-1185">Reference proteome</keyword>
<dbReference type="Pfam" id="PF08765">
    <property type="entry name" value="Mor"/>
    <property type="match status" value="1"/>
</dbReference>
<sequence length="120" mass="13453">MSSAMADKRHELLSDIADHVAEVLKEHGIDADVTEQAGNAVADHLSQTWAGSTICIPKDHRFKLSKRDLVILSEFKGNNHHALAMKYDLTENAIYKLLKRVQDRKFDREQGKLDLGDGLS</sequence>
<evidence type="ECO:0000259" key="1">
    <source>
        <dbReference type="Pfam" id="PF08765"/>
    </source>
</evidence>
<dbReference type="InterPro" id="IPR014875">
    <property type="entry name" value="Mor_transcription_activator"/>
</dbReference>
<proteinExistence type="predicted"/>
<gene>
    <name evidence="2" type="ORF">SOP97_08100</name>
</gene>
<comment type="caution">
    <text evidence="2">The sequence shown here is derived from an EMBL/GenBank/DDBJ whole genome shotgun (WGS) entry which is preliminary data.</text>
</comment>
<dbReference type="PANTHER" id="PTHR37812:SF1">
    <property type="entry name" value="MU-LIKE PROPHAGE FLUMU PROTEIN C"/>
    <property type="match status" value="1"/>
</dbReference>